<keyword evidence="2" id="KW-1185">Reference proteome</keyword>
<dbReference type="Proteomes" id="UP000746595">
    <property type="component" value="Unassembled WGS sequence"/>
</dbReference>
<dbReference type="EMBL" id="JAAWVT010000009">
    <property type="protein sequence ID" value="NKG22202.1"/>
    <property type="molecule type" value="Genomic_DNA"/>
</dbReference>
<dbReference type="RefSeq" id="WP_168152993.1">
    <property type="nucleotide sequence ID" value="NZ_JAAWVT010000009.1"/>
</dbReference>
<accession>A0ABX1G9X1</accession>
<sequence>MKLLVAGHGATQWAMVDPRPGSEVDTEFLTENMLRFQIPLEAIDPFKYGEARSFSAAVGEGFDVYQRGTVPAIATVTVTGSLPGGYELLLGGRLVTVERAVTSGSPHVVDMRTGILRVGGAVDRGGIVYSELFKIAPGMPQNFYSVARTPGTGTVKVAFNDTYI</sequence>
<name>A0ABX1G9X1_9MICC</name>
<organism evidence="1 2">
    <name type="scientific">Paeniglutamicibacter terrestris</name>
    <dbReference type="NCBI Taxonomy" id="2723403"/>
    <lineage>
        <taxon>Bacteria</taxon>
        <taxon>Bacillati</taxon>
        <taxon>Actinomycetota</taxon>
        <taxon>Actinomycetes</taxon>
        <taxon>Micrococcales</taxon>
        <taxon>Micrococcaceae</taxon>
        <taxon>Paeniglutamicibacter</taxon>
    </lineage>
</organism>
<proteinExistence type="predicted"/>
<comment type="caution">
    <text evidence="1">The sequence shown here is derived from an EMBL/GenBank/DDBJ whole genome shotgun (WGS) entry which is preliminary data.</text>
</comment>
<gene>
    <name evidence="1" type="ORF">HED64_16005</name>
</gene>
<evidence type="ECO:0000313" key="1">
    <source>
        <dbReference type="EMBL" id="NKG22202.1"/>
    </source>
</evidence>
<reference evidence="1 2" key="1">
    <citation type="submission" date="2020-04" db="EMBL/GenBank/DDBJ databases">
        <title>Paeniglutamicibacter sp. ANT13_2, a novel actinomycete isolated from sediment in Antarctica.</title>
        <authorList>
            <person name="Sakdapetsiri C."/>
            <person name="Pinyakong O."/>
        </authorList>
    </citation>
    <scope>NUCLEOTIDE SEQUENCE [LARGE SCALE GENOMIC DNA]</scope>
    <source>
        <strain evidence="1 2">ANT13_2</strain>
    </source>
</reference>
<evidence type="ECO:0000313" key="2">
    <source>
        <dbReference type="Proteomes" id="UP000746595"/>
    </source>
</evidence>
<protein>
    <submittedName>
        <fullName evidence="1">Uncharacterized protein</fullName>
    </submittedName>
</protein>